<dbReference type="RefSeq" id="WP_067592581.1">
    <property type="nucleotide sequence ID" value="NZ_LXSL01000020.1"/>
</dbReference>
<dbReference type="EMBL" id="LXSL01000020">
    <property type="protein sequence ID" value="OAM27845.1"/>
    <property type="molecule type" value="Genomic_DNA"/>
</dbReference>
<evidence type="ECO:0000313" key="1">
    <source>
        <dbReference type="EMBL" id="OAM27845.1"/>
    </source>
</evidence>
<name>A0A1A9RX62_9NEIS</name>
<protein>
    <submittedName>
        <fullName evidence="1">Transcriptional regulator</fullName>
    </submittedName>
</protein>
<sequence length="123" mass="13792">MLPALKPIRSEEAYRAALARLEAFFDANPDAAAQEEADYFEVLASLVEAYEARQYPVEPPTPIEAIKFRMEQMGLEVKDMDGIIGKPNRVYEVLNGTRPLSLAMIRRLHDKLGISADTLIRAT</sequence>
<dbReference type="InterPro" id="IPR039060">
    <property type="entry name" value="Antitox_HigA"/>
</dbReference>
<gene>
    <name evidence="1" type="ORF">A7P95_05925</name>
</gene>
<dbReference type="CDD" id="cd00093">
    <property type="entry name" value="HTH_XRE"/>
    <property type="match status" value="1"/>
</dbReference>
<dbReference type="AlphaFoldDB" id="A0A1A9RX62"/>
<dbReference type="Proteomes" id="UP000077885">
    <property type="component" value="Unassembled WGS sequence"/>
</dbReference>
<organism evidence="1 2">
    <name type="scientific">Eikenella longinqua</name>
    <dbReference type="NCBI Taxonomy" id="1795827"/>
    <lineage>
        <taxon>Bacteria</taxon>
        <taxon>Pseudomonadati</taxon>
        <taxon>Pseudomonadota</taxon>
        <taxon>Betaproteobacteria</taxon>
        <taxon>Neisseriales</taxon>
        <taxon>Neisseriaceae</taxon>
        <taxon>Eikenella</taxon>
    </lineage>
</organism>
<dbReference type="InterPro" id="IPR001387">
    <property type="entry name" value="Cro/C1-type_HTH"/>
</dbReference>
<comment type="caution">
    <text evidence="1">The sequence shown here is derived from an EMBL/GenBank/DDBJ whole genome shotgun (WGS) entry which is preliminary data.</text>
</comment>
<dbReference type="SUPFAM" id="SSF47413">
    <property type="entry name" value="lambda repressor-like DNA-binding domains"/>
    <property type="match status" value="1"/>
</dbReference>
<proteinExistence type="predicted"/>
<dbReference type="PANTHER" id="PTHR40455">
    <property type="entry name" value="ANTITOXIN HIGA"/>
    <property type="match status" value="1"/>
</dbReference>
<evidence type="ECO:0000313" key="2">
    <source>
        <dbReference type="Proteomes" id="UP000077885"/>
    </source>
</evidence>
<dbReference type="PANTHER" id="PTHR40455:SF1">
    <property type="entry name" value="ANTITOXIN HIGA"/>
    <property type="match status" value="1"/>
</dbReference>
<reference evidence="2" key="1">
    <citation type="submission" date="2016-05" db="EMBL/GenBank/DDBJ databases">
        <title>Draft genome of Corynebacterium afermentans subsp. afermentans LCDC 88199T.</title>
        <authorList>
            <person name="Bernier A.-M."/>
            <person name="Bernard K."/>
        </authorList>
    </citation>
    <scope>NUCLEOTIDE SEQUENCE [LARGE SCALE GENOMIC DNA]</scope>
    <source>
        <strain evidence="2">NML02-A-017</strain>
    </source>
</reference>
<dbReference type="Gene3D" id="1.10.260.40">
    <property type="entry name" value="lambda repressor-like DNA-binding domains"/>
    <property type="match status" value="1"/>
</dbReference>
<dbReference type="GO" id="GO:0006355">
    <property type="term" value="P:regulation of DNA-templated transcription"/>
    <property type="evidence" value="ECO:0007669"/>
    <property type="project" value="InterPro"/>
</dbReference>
<dbReference type="STRING" id="1795827.A7P95_05925"/>
<dbReference type="InterPro" id="IPR010982">
    <property type="entry name" value="Lambda_DNA-bd_dom_sf"/>
</dbReference>
<dbReference type="OrthoDB" id="9796786at2"/>
<accession>A0A1A9RX62</accession>
<dbReference type="GO" id="GO:0001046">
    <property type="term" value="F:core promoter sequence-specific DNA binding"/>
    <property type="evidence" value="ECO:0007669"/>
    <property type="project" value="TreeGrafter"/>
</dbReference>
<keyword evidence="2" id="KW-1185">Reference proteome</keyword>